<comment type="caution">
    <text evidence="1">The sequence shown here is derived from an EMBL/GenBank/DDBJ whole genome shotgun (WGS) entry which is preliminary data.</text>
</comment>
<evidence type="ECO:0000313" key="2">
    <source>
        <dbReference type="Proteomes" id="UP000814140"/>
    </source>
</evidence>
<keyword evidence="2" id="KW-1185">Reference proteome</keyword>
<dbReference type="EMBL" id="MU277218">
    <property type="protein sequence ID" value="KAI0060495.1"/>
    <property type="molecule type" value="Genomic_DNA"/>
</dbReference>
<dbReference type="Proteomes" id="UP000814140">
    <property type="component" value="Unassembled WGS sequence"/>
</dbReference>
<reference evidence="1" key="2">
    <citation type="journal article" date="2022" name="New Phytol.">
        <title>Evolutionary transition to the ectomycorrhizal habit in the genomes of a hyperdiverse lineage of mushroom-forming fungi.</title>
        <authorList>
            <person name="Looney B."/>
            <person name="Miyauchi S."/>
            <person name="Morin E."/>
            <person name="Drula E."/>
            <person name="Courty P.E."/>
            <person name="Kohler A."/>
            <person name="Kuo A."/>
            <person name="LaButti K."/>
            <person name="Pangilinan J."/>
            <person name="Lipzen A."/>
            <person name="Riley R."/>
            <person name="Andreopoulos W."/>
            <person name="He G."/>
            <person name="Johnson J."/>
            <person name="Nolan M."/>
            <person name="Tritt A."/>
            <person name="Barry K.W."/>
            <person name="Grigoriev I.V."/>
            <person name="Nagy L.G."/>
            <person name="Hibbett D."/>
            <person name="Henrissat B."/>
            <person name="Matheny P.B."/>
            <person name="Labbe J."/>
            <person name="Martin F.M."/>
        </authorList>
    </citation>
    <scope>NUCLEOTIDE SEQUENCE</scope>
    <source>
        <strain evidence="1">HHB10654</strain>
    </source>
</reference>
<organism evidence="1 2">
    <name type="scientific">Artomyces pyxidatus</name>
    <dbReference type="NCBI Taxonomy" id="48021"/>
    <lineage>
        <taxon>Eukaryota</taxon>
        <taxon>Fungi</taxon>
        <taxon>Dikarya</taxon>
        <taxon>Basidiomycota</taxon>
        <taxon>Agaricomycotina</taxon>
        <taxon>Agaricomycetes</taxon>
        <taxon>Russulales</taxon>
        <taxon>Auriscalpiaceae</taxon>
        <taxon>Artomyces</taxon>
    </lineage>
</organism>
<sequence length="475" mass="50208">MPGPASPSSGNSSAANSPAPPQTPVSPTNTVQTLALPPSDQPSGPVGSGMLNASNAQTKRKPSRRANTAERRATHNAVERQRRETLNSRFLDLAALLPNLSQIRRPSKSAIVNSSIAHIHSSRRHRAMASREMRLLKLEADALRRELNEWRDRANLPRVEEPVRSDAFSMVLNGEVEVLTAIPGMDDQDEDDGYGDNEDDLPGGAMSGPAGLDDAEDMMAAPFVKSAANPFAHNVASQSHLAQILPRTASHNRPMIAQTLPGVSFENPAMAALYDSHTQLPQQFQQMQYNMGHPLPMDGDKSAWTNQLFAAQQLQQQQLASQHGLFTPPPTSHGSAPATFTTQAYYAGLQRQQAHNMPGAHMYGSPVDDDASSVGSGHNIGRDRSGSMNGSGYGSPSQGRPGSVSSTPGSYEMPGVLSAGLPSAEAFGAAKRTSSGNAMWGRDEMDALASLKPGMGSAPIAVGGGGNGSGFAMMM</sequence>
<protein>
    <submittedName>
        <fullName evidence="1">Uncharacterized protein</fullName>
    </submittedName>
</protein>
<accession>A0ACB8SX17</accession>
<gene>
    <name evidence="1" type="ORF">BV25DRAFT_1917600</name>
</gene>
<reference evidence="1" key="1">
    <citation type="submission" date="2021-03" db="EMBL/GenBank/DDBJ databases">
        <authorList>
            <consortium name="DOE Joint Genome Institute"/>
            <person name="Ahrendt S."/>
            <person name="Looney B.P."/>
            <person name="Miyauchi S."/>
            <person name="Morin E."/>
            <person name="Drula E."/>
            <person name="Courty P.E."/>
            <person name="Chicoki N."/>
            <person name="Fauchery L."/>
            <person name="Kohler A."/>
            <person name="Kuo A."/>
            <person name="Labutti K."/>
            <person name="Pangilinan J."/>
            <person name="Lipzen A."/>
            <person name="Riley R."/>
            <person name="Andreopoulos W."/>
            <person name="He G."/>
            <person name="Johnson J."/>
            <person name="Barry K.W."/>
            <person name="Grigoriev I.V."/>
            <person name="Nagy L."/>
            <person name="Hibbett D."/>
            <person name="Henrissat B."/>
            <person name="Matheny P.B."/>
            <person name="Labbe J."/>
            <person name="Martin F."/>
        </authorList>
    </citation>
    <scope>NUCLEOTIDE SEQUENCE</scope>
    <source>
        <strain evidence="1">HHB10654</strain>
    </source>
</reference>
<proteinExistence type="predicted"/>
<evidence type="ECO:0000313" key="1">
    <source>
        <dbReference type="EMBL" id="KAI0060495.1"/>
    </source>
</evidence>
<name>A0ACB8SX17_9AGAM</name>